<organism evidence="1 2">
    <name type="scientific">Methylobacterium trifolii</name>
    <dbReference type="NCBI Taxonomy" id="1003092"/>
    <lineage>
        <taxon>Bacteria</taxon>
        <taxon>Pseudomonadati</taxon>
        <taxon>Pseudomonadota</taxon>
        <taxon>Alphaproteobacteria</taxon>
        <taxon>Hyphomicrobiales</taxon>
        <taxon>Methylobacteriaceae</taxon>
        <taxon>Methylobacterium</taxon>
    </lineage>
</organism>
<accession>A0ABQ4U194</accession>
<dbReference type="Proteomes" id="UP001055057">
    <property type="component" value="Unassembled WGS sequence"/>
</dbReference>
<reference evidence="1" key="2">
    <citation type="submission" date="2021-08" db="EMBL/GenBank/DDBJ databases">
        <authorList>
            <person name="Tani A."/>
            <person name="Ola A."/>
            <person name="Ogura Y."/>
            <person name="Katsura K."/>
            <person name="Hayashi T."/>
        </authorList>
    </citation>
    <scope>NUCLEOTIDE SEQUENCE</scope>
    <source>
        <strain evidence="1">DSM 23632</strain>
    </source>
</reference>
<comment type="caution">
    <text evidence="1">The sequence shown here is derived from an EMBL/GenBank/DDBJ whole genome shotgun (WGS) entry which is preliminary data.</text>
</comment>
<proteinExistence type="predicted"/>
<name>A0ABQ4U194_9HYPH</name>
<dbReference type="EMBL" id="BPRB01000114">
    <property type="protein sequence ID" value="GJE60068.1"/>
    <property type="molecule type" value="Genomic_DNA"/>
</dbReference>
<keyword evidence="2" id="KW-1185">Reference proteome</keyword>
<protein>
    <submittedName>
        <fullName evidence="1">Uncharacterized protein</fullName>
    </submittedName>
</protein>
<evidence type="ECO:0000313" key="1">
    <source>
        <dbReference type="EMBL" id="GJE60068.1"/>
    </source>
</evidence>
<sequence>MNWVWPKAPAQEPVRRSGAMSPRSMILRVAISSPRKKSRRRLFEQASVASDCTRGILPRFLPKFDSTPHTAAMV</sequence>
<reference evidence="1" key="1">
    <citation type="journal article" date="2021" name="Front. Microbiol.">
        <title>Comprehensive Comparative Genomics and Phenotyping of Methylobacterium Species.</title>
        <authorList>
            <person name="Alessa O."/>
            <person name="Ogura Y."/>
            <person name="Fujitani Y."/>
            <person name="Takami H."/>
            <person name="Hayashi T."/>
            <person name="Sahin N."/>
            <person name="Tani A."/>
        </authorList>
    </citation>
    <scope>NUCLEOTIDE SEQUENCE</scope>
    <source>
        <strain evidence="1">DSM 23632</strain>
    </source>
</reference>
<evidence type="ECO:0000313" key="2">
    <source>
        <dbReference type="Proteomes" id="UP001055057"/>
    </source>
</evidence>
<gene>
    <name evidence="1" type="ORF">MPOCJGCO_2178</name>
</gene>